<reference evidence="1 2" key="1">
    <citation type="submission" date="2020-01" db="EMBL/GenBank/DDBJ databases">
        <title>Genome analysis.</title>
        <authorList>
            <person name="Wu S."/>
            <person name="Wang G."/>
        </authorList>
    </citation>
    <scope>NUCLEOTIDE SEQUENCE [LARGE SCALE GENOMIC DNA]</scope>
    <source>
        <strain evidence="1 2">SYL130</strain>
    </source>
</reference>
<dbReference type="EMBL" id="JAACJS010000012">
    <property type="protein sequence ID" value="NCI49963.1"/>
    <property type="molecule type" value="Genomic_DNA"/>
</dbReference>
<keyword evidence="2" id="KW-1185">Reference proteome</keyword>
<proteinExistence type="predicted"/>
<dbReference type="RefSeq" id="WP_161818282.1">
    <property type="nucleotide sequence ID" value="NZ_JAACJS010000012.1"/>
</dbReference>
<organism evidence="1 2">
    <name type="scientific">Sediminibacterium roseum</name>
    <dbReference type="NCBI Taxonomy" id="1978412"/>
    <lineage>
        <taxon>Bacteria</taxon>
        <taxon>Pseudomonadati</taxon>
        <taxon>Bacteroidota</taxon>
        <taxon>Chitinophagia</taxon>
        <taxon>Chitinophagales</taxon>
        <taxon>Chitinophagaceae</taxon>
        <taxon>Sediminibacterium</taxon>
    </lineage>
</organism>
<dbReference type="Proteomes" id="UP000753802">
    <property type="component" value="Unassembled WGS sequence"/>
</dbReference>
<sequence>MSLKFIAGLALGAIVVHFLNTEEGKAFICRLKTDINKAEDGLTDLAEGLVQKGKEFINGKPETEELEAPLIVVVESNPVV</sequence>
<evidence type="ECO:0000313" key="1">
    <source>
        <dbReference type="EMBL" id="NCI49963.1"/>
    </source>
</evidence>
<protein>
    <recommendedName>
        <fullName evidence="3">YtxH-like protein</fullName>
    </recommendedName>
</protein>
<accession>A0ABW9ZVC8</accession>
<evidence type="ECO:0008006" key="3">
    <source>
        <dbReference type="Google" id="ProtNLM"/>
    </source>
</evidence>
<name>A0ABW9ZVC8_9BACT</name>
<evidence type="ECO:0000313" key="2">
    <source>
        <dbReference type="Proteomes" id="UP000753802"/>
    </source>
</evidence>
<comment type="caution">
    <text evidence="1">The sequence shown here is derived from an EMBL/GenBank/DDBJ whole genome shotgun (WGS) entry which is preliminary data.</text>
</comment>
<gene>
    <name evidence="1" type="ORF">GWC95_08520</name>
</gene>